<keyword evidence="2" id="KW-1185">Reference proteome</keyword>
<dbReference type="AlphaFoldDB" id="A0A6A6BBZ0"/>
<name>A0A6A6BBZ0_9PEZI</name>
<sequence>MLTAMAAILRKADAGAGSAQEEGGTADTGGQTVTSITVASCYHRHGMPVYPPDGFSSLTLPYQPGTQAQQAIPDAQVPKHGQAGGAALPPAALLLAHLTLVSFCLYPSQPLILRAQADEPGRGRARGGETWWLNRGGCVDGLPRSCSNVAQTGMGGLE</sequence>
<proteinExistence type="predicted"/>
<protein>
    <submittedName>
        <fullName evidence="1">Uncharacterized protein</fullName>
    </submittedName>
</protein>
<organism evidence="1 2">
    <name type="scientific">Aplosporella prunicola CBS 121167</name>
    <dbReference type="NCBI Taxonomy" id="1176127"/>
    <lineage>
        <taxon>Eukaryota</taxon>
        <taxon>Fungi</taxon>
        <taxon>Dikarya</taxon>
        <taxon>Ascomycota</taxon>
        <taxon>Pezizomycotina</taxon>
        <taxon>Dothideomycetes</taxon>
        <taxon>Dothideomycetes incertae sedis</taxon>
        <taxon>Botryosphaeriales</taxon>
        <taxon>Aplosporellaceae</taxon>
        <taxon>Aplosporella</taxon>
    </lineage>
</organism>
<dbReference type="EMBL" id="ML995486">
    <property type="protein sequence ID" value="KAF2141752.1"/>
    <property type="molecule type" value="Genomic_DNA"/>
</dbReference>
<gene>
    <name evidence="1" type="ORF">K452DRAFT_358848</name>
</gene>
<evidence type="ECO:0000313" key="1">
    <source>
        <dbReference type="EMBL" id="KAF2141752.1"/>
    </source>
</evidence>
<dbReference type="RefSeq" id="XP_033397464.1">
    <property type="nucleotide sequence ID" value="XM_033546224.1"/>
</dbReference>
<dbReference type="Proteomes" id="UP000799438">
    <property type="component" value="Unassembled WGS sequence"/>
</dbReference>
<evidence type="ECO:0000313" key="2">
    <source>
        <dbReference type="Proteomes" id="UP000799438"/>
    </source>
</evidence>
<reference evidence="1" key="1">
    <citation type="journal article" date="2020" name="Stud. Mycol.">
        <title>101 Dothideomycetes genomes: a test case for predicting lifestyles and emergence of pathogens.</title>
        <authorList>
            <person name="Haridas S."/>
            <person name="Albert R."/>
            <person name="Binder M."/>
            <person name="Bloem J."/>
            <person name="Labutti K."/>
            <person name="Salamov A."/>
            <person name="Andreopoulos B."/>
            <person name="Baker S."/>
            <person name="Barry K."/>
            <person name="Bills G."/>
            <person name="Bluhm B."/>
            <person name="Cannon C."/>
            <person name="Castanera R."/>
            <person name="Culley D."/>
            <person name="Daum C."/>
            <person name="Ezra D."/>
            <person name="Gonzalez J."/>
            <person name="Henrissat B."/>
            <person name="Kuo A."/>
            <person name="Liang C."/>
            <person name="Lipzen A."/>
            <person name="Lutzoni F."/>
            <person name="Magnuson J."/>
            <person name="Mondo S."/>
            <person name="Nolan M."/>
            <person name="Ohm R."/>
            <person name="Pangilinan J."/>
            <person name="Park H.-J."/>
            <person name="Ramirez L."/>
            <person name="Alfaro M."/>
            <person name="Sun H."/>
            <person name="Tritt A."/>
            <person name="Yoshinaga Y."/>
            <person name="Zwiers L.-H."/>
            <person name="Turgeon B."/>
            <person name="Goodwin S."/>
            <person name="Spatafora J."/>
            <person name="Crous P."/>
            <person name="Grigoriev I."/>
        </authorList>
    </citation>
    <scope>NUCLEOTIDE SEQUENCE</scope>
    <source>
        <strain evidence="1">CBS 121167</strain>
    </source>
</reference>
<dbReference type="GeneID" id="54303730"/>
<accession>A0A6A6BBZ0</accession>